<comment type="caution">
    <text evidence="2">The sequence shown here is derived from an EMBL/GenBank/DDBJ whole genome shotgun (WGS) entry which is preliminary data.</text>
</comment>
<dbReference type="EMBL" id="QFVR01000008">
    <property type="protein sequence ID" value="PWI25525.1"/>
    <property type="molecule type" value="Genomic_DNA"/>
</dbReference>
<dbReference type="AlphaFoldDB" id="A0A2U3ALX7"/>
<sequence>MITEKITTKIAPDVRSQLHDLFDKNEHQTERIADVFFESLNEEAFVLKYPQIVDDSQYMGLFVKNKYTHQFIQLLVIRSGSSQTILEMVNDAAIDDEEQLMKIHLTLTTEGDFTFSDNFDHHFFQLDPHQKQLDLLLKMDSWLHYIEFLTAKMDFPYTIEQVNSEEHDKITVQLLEPINWQNKSNLTVYTAESAHSIELGHITEYDEERVNYTVQLHANQQLITGQIIHVYNTQQRQELAMAYHELTMMRAKEREQPSIEHPLLNPFYPKNTNGQFFGVAAKTADKAAALEMLTAELFTKFDKLFVVTADEVLEQQLLVDHLEKLPIDSSGNFDEALVYYKQPIIVDSTVKRMELDNILSIEEYKIQQQAIAENTAKFDLTERRIEAIVDVKNYLDGETSNNNRLVEDFKQAITSYENEQEQLAFQNDQLIKAKEDIELAIEEQQQKLHHITQQKKEDQLYYNELENNWLLFNKESHLYSARIASLKNIEKSQEIIDDCQSKIKDIEKDQQIGHSYTTKMVDEFNHFKENQQIERIELLIKHVKDAAEYLNMPVDLQFATSYSELTNIYLTKYAEIEAIENRFSADISALEQELEKHHLLVEKPLATVRSYDRYTAEDVLSHVSEAINSRPLSLGVNYKAKKRWKDELVLSAEDMYEVLLSMHSEKGILEIKLMSQLKYAEQLMTYFEADIKTINKTMDYHQNNLTTNHKEYSDIIDAAKSDKAAMQSVLQIGKKQSSGRSESYGTLADIEATRKSFKEELMLKYESLESQDLALDSIQKHIVVLTDKCQEKGQEVQSDKEEMNMQMDVLQHDIVHSKKNIDLLLSANQLIVQQLNYLEKQTLINTEEGNEYVSNITSISENIENKEKQHEMAVIKRQQLLNWQEQLHDLTNQLQWKQEIIDASKLTIAKEFNPQLAVSQNVVLIEDQQYSWVEIVQNFTPQQTFVFVTDSLQNRVVVEEEGFTNYLIQHNIPAKQRSKMLAAIAENPFASFAEKFEKPVSQPFLVHSNDTKISS</sequence>
<evidence type="ECO:0000256" key="1">
    <source>
        <dbReference type="SAM" id="Coils"/>
    </source>
</evidence>
<name>A0A2U3ALX7_9BACL</name>
<accession>A0A2U3ALX7</accession>
<proteinExistence type="predicted"/>
<dbReference type="Proteomes" id="UP000245938">
    <property type="component" value="Unassembled WGS sequence"/>
</dbReference>
<protein>
    <submittedName>
        <fullName evidence="2">Uncharacterized protein</fullName>
    </submittedName>
</protein>
<evidence type="ECO:0000313" key="3">
    <source>
        <dbReference type="Proteomes" id="UP000245938"/>
    </source>
</evidence>
<organism evidence="2 3">
    <name type="scientific">Kurthia sibirica</name>
    <dbReference type="NCBI Taxonomy" id="202750"/>
    <lineage>
        <taxon>Bacteria</taxon>
        <taxon>Bacillati</taxon>
        <taxon>Bacillota</taxon>
        <taxon>Bacilli</taxon>
        <taxon>Bacillales</taxon>
        <taxon>Caryophanaceae</taxon>
        <taxon>Kurthia</taxon>
    </lineage>
</organism>
<evidence type="ECO:0000313" key="2">
    <source>
        <dbReference type="EMBL" id="PWI25525.1"/>
    </source>
</evidence>
<keyword evidence="1" id="KW-0175">Coiled coil</keyword>
<reference evidence="2 3" key="1">
    <citation type="submission" date="2018-05" db="EMBL/GenBank/DDBJ databases">
        <title>Kurthia sibirica genome sequence.</title>
        <authorList>
            <person name="Maclea K.S."/>
            <person name="Goen A.E."/>
        </authorList>
    </citation>
    <scope>NUCLEOTIDE SEQUENCE [LARGE SCALE GENOMIC DNA]</scope>
    <source>
        <strain evidence="2 3">ATCC 49154</strain>
    </source>
</reference>
<keyword evidence="3" id="KW-1185">Reference proteome</keyword>
<dbReference type="OrthoDB" id="2456757at2"/>
<gene>
    <name evidence="2" type="ORF">DEX24_07920</name>
</gene>
<feature type="coiled-coil region" evidence="1">
    <location>
        <begin position="416"/>
        <end position="454"/>
    </location>
</feature>
<dbReference type="RefSeq" id="WP_109305884.1">
    <property type="nucleotide sequence ID" value="NZ_BJUF01000017.1"/>
</dbReference>